<keyword evidence="2" id="KW-1185">Reference proteome</keyword>
<sequence length="216" mass="24738">MIISHRHRFIYFSSPMTDCFAVEQLFLPFCEVGTTDYFSRGPDSPFYRYMPPDEAVWRFDAMGLDFYKYHRITCVRDPFPRLAALFDRIHAARPLTGLRRHDRAERFQRWLATTRPDGPGAGGRPDQLWRRYGAWSAENWCGGKITHVIRRERLDTDLAEVCADIGFAPGGVPVVPPDDPDDWLGHYGPEAIAHVRSHYAWDLDVLGYGTADSCVA</sequence>
<proteinExistence type="predicted"/>
<comment type="caution">
    <text evidence="1">The sequence shown here is derived from an EMBL/GenBank/DDBJ whole genome shotgun (WGS) entry which is preliminary data.</text>
</comment>
<dbReference type="AlphaFoldDB" id="A0A5C5GHS8"/>
<dbReference type="RefSeq" id="WP_198571741.1">
    <property type="nucleotide sequence ID" value="NZ_CP065915.1"/>
</dbReference>
<organism evidence="1 2">
    <name type="scientific">Pelagovum pacificum</name>
    <dbReference type="NCBI Taxonomy" id="2588711"/>
    <lineage>
        <taxon>Bacteria</taxon>
        <taxon>Pseudomonadati</taxon>
        <taxon>Pseudomonadota</taxon>
        <taxon>Alphaproteobacteria</taxon>
        <taxon>Rhodobacterales</taxon>
        <taxon>Paracoccaceae</taxon>
        <taxon>Pelagovum</taxon>
    </lineage>
</organism>
<reference evidence="1 2" key="1">
    <citation type="submission" date="2019-06" db="EMBL/GenBank/DDBJ databases">
        <title>Genome of new Rhodobacteraceae sp. SM1903.</title>
        <authorList>
            <person name="Ren X."/>
        </authorList>
    </citation>
    <scope>NUCLEOTIDE SEQUENCE [LARGE SCALE GENOMIC DNA]</scope>
    <source>
        <strain evidence="1 2">SM1903</strain>
    </source>
</reference>
<accession>A0A5C5GHS8</accession>
<dbReference type="Proteomes" id="UP000314011">
    <property type="component" value="Unassembled WGS sequence"/>
</dbReference>
<protein>
    <recommendedName>
        <fullName evidence="3">Sulfotransferase family protein</fullName>
    </recommendedName>
</protein>
<gene>
    <name evidence="1" type="ORF">FHY64_11120</name>
</gene>
<evidence type="ECO:0000313" key="1">
    <source>
        <dbReference type="EMBL" id="TNY33784.1"/>
    </source>
</evidence>
<evidence type="ECO:0000313" key="2">
    <source>
        <dbReference type="Proteomes" id="UP000314011"/>
    </source>
</evidence>
<name>A0A5C5GHS8_9RHOB</name>
<dbReference type="EMBL" id="VFFF01000001">
    <property type="protein sequence ID" value="TNY33784.1"/>
    <property type="molecule type" value="Genomic_DNA"/>
</dbReference>
<evidence type="ECO:0008006" key="3">
    <source>
        <dbReference type="Google" id="ProtNLM"/>
    </source>
</evidence>